<feature type="compositionally biased region" description="Acidic residues" evidence="1">
    <location>
        <begin position="257"/>
        <end position="272"/>
    </location>
</feature>
<evidence type="ECO:0000313" key="3">
    <source>
        <dbReference type="Proteomes" id="UP000326396"/>
    </source>
</evidence>
<dbReference type="OrthoDB" id="1636814at2759"/>
<dbReference type="Proteomes" id="UP000326396">
    <property type="component" value="Linkage Group LG14"/>
</dbReference>
<proteinExistence type="predicted"/>
<protein>
    <submittedName>
        <fullName evidence="2">Uncharacterized protein</fullName>
    </submittedName>
</protein>
<accession>A0A5N6P401</accession>
<feature type="region of interest" description="Disordered" evidence="1">
    <location>
        <begin position="246"/>
        <end position="272"/>
    </location>
</feature>
<dbReference type="EMBL" id="SZYD01000006">
    <property type="protein sequence ID" value="KAD5960427.1"/>
    <property type="molecule type" value="Genomic_DNA"/>
</dbReference>
<name>A0A5N6P401_9ASTR</name>
<sequence length="272" mass="31970">MLQHDRLSGQDASTNEMFGRQLKELWPKPSKRRSSGKNLNLYDKFQKNGSRPLPIEFDFSSNLYRAVGENYQLFIRLISNEVDRHAPFHYRSWQEVPGDVKMSILTTLHNYFDLAHYHNTEYWDGIKLGIQADCANRYKDRKTKLKKHFDKVGGYDNTERAKQNPPRGMGPEEWVQLIDGLFTTTTYKNRSMKNTANRSKQLYGSYHGTQSYAQRRYDEVKEGGTPQHVEGWRDMHYKGSSGCSFYYPGFETNQEKDQEEEEEEDDDDDEDE</sequence>
<reference evidence="2 3" key="1">
    <citation type="submission" date="2019-05" db="EMBL/GenBank/DDBJ databases">
        <title>Mikania micrantha, genome provides insights into the molecular mechanism of rapid growth.</title>
        <authorList>
            <person name="Liu B."/>
        </authorList>
    </citation>
    <scope>NUCLEOTIDE SEQUENCE [LARGE SCALE GENOMIC DNA]</scope>
    <source>
        <strain evidence="2">NLD-2019</strain>
        <tissue evidence="2">Leaf</tissue>
    </source>
</reference>
<keyword evidence="3" id="KW-1185">Reference proteome</keyword>
<evidence type="ECO:0000313" key="2">
    <source>
        <dbReference type="EMBL" id="KAD5960427.1"/>
    </source>
</evidence>
<evidence type="ECO:0000256" key="1">
    <source>
        <dbReference type="SAM" id="MobiDB-lite"/>
    </source>
</evidence>
<dbReference type="AlphaFoldDB" id="A0A5N6P401"/>
<organism evidence="2 3">
    <name type="scientific">Mikania micrantha</name>
    <name type="common">bitter vine</name>
    <dbReference type="NCBI Taxonomy" id="192012"/>
    <lineage>
        <taxon>Eukaryota</taxon>
        <taxon>Viridiplantae</taxon>
        <taxon>Streptophyta</taxon>
        <taxon>Embryophyta</taxon>
        <taxon>Tracheophyta</taxon>
        <taxon>Spermatophyta</taxon>
        <taxon>Magnoliopsida</taxon>
        <taxon>eudicotyledons</taxon>
        <taxon>Gunneridae</taxon>
        <taxon>Pentapetalae</taxon>
        <taxon>asterids</taxon>
        <taxon>campanulids</taxon>
        <taxon>Asterales</taxon>
        <taxon>Asteraceae</taxon>
        <taxon>Asteroideae</taxon>
        <taxon>Heliantheae alliance</taxon>
        <taxon>Eupatorieae</taxon>
        <taxon>Mikania</taxon>
    </lineage>
</organism>
<gene>
    <name evidence="2" type="ORF">E3N88_11899</name>
</gene>
<comment type="caution">
    <text evidence="2">The sequence shown here is derived from an EMBL/GenBank/DDBJ whole genome shotgun (WGS) entry which is preliminary data.</text>
</comment>